<organism evidence="1 2">
    <name type="scientific">Streptomyces sp. 900116325</name>
    <dbReference type="NCBI Taxonomy" id="3154295"/>
    <lineage>
        <taxon>Bacteria</taxon>
        <taxon>Bacillati</taxon>
        <taxon>Actinomycetota</taxon>
        <taxon>Actinomycetes</taxon>
        <taxon>Kitasatosporales</taxon>
        <taxon>Streptomycetaceae</taxon>
        <taxon>Streptomyces</taxon>
    </lineage>
</organism>
<gene>
    <name evidence="1" type="ORF">ABZV61_40335</name>
</gene>
<protein>
    <submittedName>
        <fullName evidence="1">Uncharacterized protein</fullName>
    </submittedName>
</protein>
<reference evidence="1 2" key="1">
    <citation type="submission" date="2024-06" db="EMBL/GenBank/DDBJ databases">
        <title>The Natural Products Discovery Center: Release of the First 8490 Sequenced Strains for Exploring Actinobacteria Biosynthetic Diversity.</title>
        <authorList>
            <person name="Kalkreuter E."/>
            <person name="Kautsar S.A."/>
            <person name="Yang D."/>
            <person name="Bader C.D."/>
            <person name="Teijaro C.N."/>
            <person name="Fluegel L."/>
            <person name="Davis C.M."/>
            <person name="Simpson J.R."/>
            <person name="Lauterbach L."/>
            <person name="Steele A.D."/>
            <person name="Gui C."/>
            <person name="Meng S."/>
            <person name="Li G."/>
            <person name="Viehrig K."/>
            <person name="Ye F."/>
            <person name="Su P."/>
            <person name="Kiefer A.F."/>
            <person name="Nichols A."/>
            <person name="Cepeda A.J."/>
            <person name="Yan W."/>
            <person name="Fan B."/>
            <person name="Jiang Y."/>
            <person name="Adhikari A."/>
            <person name="Zheng C.-J."/>
            <person name="Schuster L."/>
            <person name="Cowan T.M."/>
            <person name="Smanski M.J."/>
            <person name="Chevrette M.G."/>
            <person name="De Carvalho L.P.S."/>
            <person name="Shen B."/>
        </authorList>
    </citation>
    <scope>NUCLEOTIDE SEQUENCE [LARGE SCALE GENOMIC DNA]</scope>
    <source>
        <strain evidence="1 2">NPDC005137</strain>
    </source>
</reference>
<dbReference type="Proteomes" id="UP001550044">
    <property type="component" value="Unassembled WGS sequence"/>
</dbReference>
<dbReference type="RefSeq" id="WP_356675249.1">
    <property type="nucleotide sequence ID" value="NZ_JBEXEF010000310.1"/>
</dbReference>
<evidence type="ECO:0000313" key="1">
    <source>
        <dbReference type="EMBL" id="MET8438818.1"/>
    </source>
</evidence>
<keyword evidence="2" id="KW-1185">Reference proteome</keyword>
<name>A0ABV2ULV2_9ACTN</name>
<evidence type="ECO:0000313" key="2">
    <source>
        <dbReference type="Proteomes" id="UP001550044"/>
    </source>
</evidence>
<proteinExistence type="predicted"/>
<sequence length="90" mass="9733">MTTHGGDVVVPAMGLLGRILSSQQCRCLMLHVIGRQLNFGDDVTTFAYEMLIDRQVIVFSGGACQSRPFSCRHFPAFGEEGAGSGVRGDR</sequence>
<comment type="caution">
    <text evidence="1">The sequence shown here is derived from an EMBL/GenBank/DDBJ whole genome shotgun (WGS) entry which is preliminary data.</text>
</comment>
<dbReference type="EMBL" id="JBEXIP010000072">
    <property type="protein sequence ID" value="MET8438818.1"/>
    <property type="molecule type" value="Genomic_DNA"/>
</dbReference>
<accession>A0ABV2ULV2</accession>